<dbReference type="Pfam" id="PF13517">
    <property type="entry name" value="FG-GAP_3"/>
    <property type="match status" value="1"/>
</dbReference>
<protein>
    <submittedName>
        <fullName evidence="3">VCBS repeat-containing protein</fullName>
    </submittedName>
</protein>
<evidence type="ECO:0000256" key="1">
    <source>
        <dbReference type="ARBA" id="ARBA00022729"/>
    </source>
</evidence>
<keyword evidence="1" id="KW-0732">Signal</keyword>
<evidence type="ECO:0000256" key="2">
    <source>
        <dbReference type="SAM" id="MobiDB-lite"/>
    </source>
</evidence>
<feature type="region of interest" description="Disordered" evidence="2">
    <location>
        <begin position="1"/>
        <end position="20"/>
    </location>
</feature>
<proteinExistence type="predicted"/>
<reference evidence="3" key="1">
    <citation type="submission" date="2022-01" db="EMBL/GenBank/DDBJ databases">
        <title>Draft Genome Sequences of Seven Type Strains of the Genus Streptomyces.</title>
        <authorList>
            <person name="Aziz S."/>
            <person name="Coretto E."/>
            <person name="Chronakova A."/>
            <person name="Sproer C."/>
            <person name="Huber K."/>
            <person name="Nouioui I."/>
            <person name="Gross H."/>
        </authorList>
    </citation>
    <scope>NUCLEOTIDE SEQUENCE</scope>
    <source>
        <strain evidence="3">DSM 103493</strain>
    </source>
</reference>
<organism evidence="3 4">
    <name type="scientific">Streptomyces muensis</name>
    <dbReference type="NCBI Taxonomy" id="1077944"/>
    <lineage>
        <taxon>Bacteria</taxon>
        <taxon>Bacillati</taxon>
        <taxon>Actinomycetota</taxon>
        <taxon>Actinomycetes</taxon>
        <taxon>Kitasatosporales</taxon>
        <taxon>Streptomycetaceae</taxon>
        <taxon>Streptomyces</taxon>
    </lineage>
</organism>
<dbReference type="PANTHER" id="PTHR46580">
    <property type="entry name" value="SENSOR KINASE-RELATED"/>
    <property type="match status" value="1"/>
</dbReference>
<name>A0A9X1TJV8_STRM4</name>
<sequence length="204" mass="20391">PIQSPGNAPTGPAADVDGDGYDDLVVRTAEGTGKSAVVLGGPTGPTRTGVTLPAGIDVALGTFGKGKSALDAAIGTMGGTSLRYDLPAATARGTLSTPGSVLDAADFDGDGLSELVTSGTQLRVLHGRTAGLATTGMVTVRPPAQGTTRVVTVGDFDGDGRADLVVRTYVGETKDTVAVYPGTKKGLVAAEPSVRFSSSEFLAR</sequence>
<dbReference type="AlphaFoldDB" id="A0A9X1TJV8"/>
<dbReference type="SUPFAM" id="SSF69318">
    <property type="entry name" value="Integrin alpha N-terminal domain"/>
    <property type="match status" value="1"/>
</dbReference>
<dbReference type="Pfam" id="PF01839">
    <property type="entry name" value="FG-GAP"/>
    <property type="match status" value="1"/>
</dbReference>
<feature type="non-terminal residue" evidence="3">
    <location>
        <position position="1"/>
    </location>
</feature>
<keyword evidence="4" id="KW-1185">Reference proteome</keyword>
<dbReference type="Gene3D" id="2.130.10.130">
    <property type="entry name" value="Integrin alpha, N-terminal"/>
    <property type="match status" value="1"/>
</dbReference>
<dbReference type="EMBL" id="JAKEIP010000017">
    <property type="protein sequence ID" value="MCF1593395.1"/>
    <property type="molecule type" value="Genomic_DNA"/>
</dbReference>
<dbReference type="InterPro" id="IPR028994">
    <property type="entry name" value="Integrin_alpha_N"/>
</dbReference>
<comment type="caution">
    <text evidence="3">The sequence shown here is derived from an EMBL/GenBank/DDBJ whole genome shotgun (WGS) entry which is preliminary data.</text>
</comment>
<evidence type="ECO:0000313" key="3">
    <source>
        <dbReference type="EMBL" id="MCF1593395.1"/>
    </source>
</evidence>
<accession>A0A9X1TJV8</accession>
<dbReference type="Proteomes" id="UP001139384">
    <property type="component" value="Unassembled WGS sequence"/>
</dbReference>
<dbReference type="InterPro" id="IPR013517">
    <property type="entry name" value="FG-GAP"/>
</dbReference>
<gene>
    <name evidence="3" type="ORF">L0P92_07420</name>
</gene>
<dbReference type="RefSeq" id="WP_234761714.1">
    <property type="nucleotide sequence ID" value="NZ_JAKEIP010000017.1"/>
</dbReference>
<evidence type="ECO:0000313" key="4">
    <source>
        <dbReference type="Proteomes" id="UP001139384"/>
    </source>
</evidence>